<gene>
    <name evidence="1" type="ORF">EKO04_000602</name>
</gene>
<dbReference type="EMBL" id="RZGK01000002">
    <property type="protein sequence ID" value="KAF9701560.1"/>
    <property type="molecule type" value="Genomic_DNA"/>
</dbReference>
<comment type="caution">
    <text evidence="1">The sequence shown here is derived from an EMBL/GenBank/DDBJ whole genome shotgun (WGS) entry which is preliminary data.</text>
</comment>
<evidence type="ECO:0000313" key="2">
    <source>
        <dbReference type="Proteomes" id="UP000651452"/>
    </source>
</evidence>
<dbReference type="OrthoDB" id="3754550at2759"/>
<evidence type="ECO:0000313" key="1">
    <source>
        <dbReference type="EMBL" id="KAF9701560.1"/>
    </source>
</evidence>
<name>A0A8H7MMX3_9PLEO</name>
<dbReference type="AlphaFoldDB" id="A0A8H7MMX3"/>
<protein>
    <submittedName>
        <fullName evidence="1">Uncharacterized protein</fullName>
    </submittedName>
</protein>
<reference evidence="1" key="1">
    <citation type="submission" date="2018-12" db="EMBL/GenBank/DDBJ databases">
        <authorList>
            <person name="Syme R.A."/>
            <person name="Farfan-Caceres L."/>
            <person name="Lichtenzveig J."/>
        </authorList>
    </citation>
    <scope>NUCLEOTIDE SEQUENCE</scope>
    <source>
        <strain evidence="1">Al4</strain>
    </source>
</reference>
<dbReference type="Proteomes" id="UP000651452">
    <property type="component" value="Unassembled WGS sequence"/>
</dbReference>
<accession>A0A8H7MMX3</accession>
<reference evidence="1" key="2">
    <citation type="submission" date="2020-09" db="EMBL/GenBank/DDBJ databases">
        <title>Reference genome assembly for Australian Ascochyta lentis isolate Al4.</title>
        <authorList>
            <person name="Lee R.C."/>
            <person name="Farfan-Caceres L.M."/>
            <person name="Debler J.W."/>
            <person name="Williams A.H."/>
            <person name="Henares B.M."/>
        </authorList>
    </citation>
    <scope>NUCLEOTIDE SEQUENCE</scope>
    <source>
        <strain evidence="1">Al4</strain>
    </source>
</reference>
<keyword evidence="2" id="KW-1185">Reference proteome</keyword>
<organism evidence="1 2">
    <name type="scientific">Ascochyta lentis</name>
    <dbReference type="NCBI Taxonomy" id="205686"/>
    <lineage>
        <taxon>Eukaryota</taxon>
        <taxon>Fungi</taxon>
        <taxon>Dikarya</taxon>
        <taxon>Ascomycota</taxon>
        <taxon>Pezizomycotina</taxon>
        <taxon>Dothideomycetes</taxon>
        <taxon>Pleosporomycetidae</taxon>
        <taxon>Pleosporales</taxon>
        <taxon>Pleosporineae</taxon>
        <taxon>Didymellaceae</taxon>
        <taxon>Ascochyta</taxon>
    </lineage>
</organism>
<proteinExistence type="predicted"/>
<sequence>MDSTIESALHRSTPHAIIEDCDDHWRICFEPDIAGIIIDEPCLIHKAIISDLYPHLLEAWEAHQEQQKTEAHRIEQKFIAFTRRFNDDSPDAFSTPHPPEPGVACDQHLLPDMGRHWGDLRQCATHPKDHAPFHGEERGYHCAMNALPKPYGYMAWVIEAAYATPSGRAIAVGRLSWSSCLYRGQRSTGMGDVGGARGRARWFNMSISV</sequence>